<evidence type="ECO:0000313" key="3">
    <source>
        <dbReference type="Proteomes" id="UP000484381"/>
    </source>
</evidence>
<dbReference type="InterPro" id="IPR036291">
    <property type="entry name" value="NAD(P)-bd_dom_sf"/>
</dbReference>
<dbReference type="PANTHER" id="PTHR42760">
    <property type="entry name" value="SHORT-CHAIN DEHYDROGENASES/REDUCTASES FAMILY MEMBER"/>
    <property type="match status" value="1"/>
</dbReference>
<dbReference type="Pfam" id="PF13561">
    <property type="entry name" value="adh_short_C2"/>
    <property type="match status" value="1"/>
</dbReference>
<dbReference type="Gene3D" id="3.40.50.720">
    <property type="entry name" value="NAD(P)-binding Rossmann-like Domain"/>
    <property type="match status" value="1"/>
</dbReference>
<organism evidence="2 3">
    <name type="scientific">Paraburkholderia franconis</name>
    <dbReference type="NCBI Taxonomy" id="2654983"/>
    <lineage>
        <taxon>Bacteria</taxon>
        <taxon>Pseudomonadati</taxon>
        <taxon>Pseudomonadota</taxon>
        <taxon>Betaproteobacteria</taxon>
        <taxon>Burkholderiales</taxon>
        <taxon>Burkholderiaceae</taxon>
        <taxon>Paraburkholderia</taxon>
    </lineage>
</organism>
<dbReference type="PRINTS" id="PR00081">
    <property type="entry name" value="GDHRDH"/>
</dbReference>
<dbReference type="SUPFAM" id="SSF51735">
    <property type="entry name" value="NAD(P)-binding Rossmann-fold domains"/>
    <property type="match status" value="1"/>
</dbReference>
<gene>
    <name evidence="2" type="ORF">GCT13_31975</name>
</gene>
<dbReference type="CDD" id="cd05233">
    <property type="entry name" value="SDR_c"/>
    <property type="match status" value="1"/>
</dbReference>
<comment type="similarity">
    <text evidence="1">Belongs to the short-chain dehydrogenases/reductases (SDR) family.</text>
</comment>
<dbReference type="FunFam" id="3.40.50.720:FF:000084">
    <property type="entry name" value="Short-chain dehydrogenase reductase"/>
    <property type="match status" value="1"/>
</dbReference>
<dbReference type="EMBL" id="WHNP01000042">
    <property type="protein sequence ID" value="MPW21368.1"/>
    <property type="molecule type" value="Genomic_DNA"/>
</dbReference>
<dbReference type="InterPro" id="IPR002347">
    <property type="entry name" value="SDR_fam"/>
</dbReference>
<keyword evidence="3" id="KW-1185">Reference proteome</keyword>
<dbReference type="PRINTS" id="PR00080">
    <property type="entry name" value="SDRFAMILY"/>
</dbReference>
<reference evidence="2 3" key="1">
    <citation type="submission" date="2019-10" db="EMBL/GenBank/DDBJ databases">
        <title>Paraburkholderia sp. isolated from nodules of Mimosa pudica from Brazilian Atlantic Forest soils.</title>
        <authorList>
            <person name="Paulitsch F."/>
            <person name="Hungria M."/>
            <person name="Dall'Agnol R."/>
        </authorList>
    </citation>
    <scope>NUCLEOTIDE SEQUENCE [LARGE SCALE GENOMIC DNA]</scope>
    <source>
        <strain evidence="2 3">CNPSo 3157</strain>
    </source>
</reference>
<protein>
    <submittedName>
        <fullName evidence="2">SDR family oxidoreductase</fullName>
    </submittedName>
</protein>
<evidence type="ECO:0000256" key="1">
    <source>
        <dbReference type="ARBA" id="ARBA00006484"/>
    </source>
</evidence>
<accession>A0A7X1NH17</accession>
<dbReference type="RefSeq" id="WP_152765009.1">
    <property type="nucleotide sequence ID" value="NZ_WHNP01000042.1"/>
</dbReference>
<comment type="caution">
    <text evidence="2">The sequence shown here is derived from an EMBL/GenBank/DDBJ whole genome shotgun (WGS) entry which is preliminary data.</text>
</comment>
<dbReference type="Proteomes" id="UP000484381">
    <property type="component" value="Unassembled WGS sequence"/>
</dbReference>
<dbReference type="PROSITE" id="PS00061">
    <property type="entry name" value="ADH_SHORT"/>
    <property type="match status" value="1"/>
</dbReference>
<evidence type="ECO:0000313" key="2">
    <source>
        <dbReference type="EMBL" id="MPW21368.1"/>
    </source>
</evidence>
<dbReference type="AlphaFoldDB" id="A0A7X1NH17"/>
<proteinExistence type="inferred from homology"/>
<name>A0A7X1NH17_9BURK</name>
<dbReference type="GO" id="GO:0016616">
    <property type="term" value="F:oxidoreductase activity, acting on the CH-OH group of donors, NAD or NADP as acceptor"/>
    <property type="evidence" value="ECO:0007669"/>
    <property type="project" value="TreeGrafter"/>
</dbReference>
<sequence>MKNQRVVIVGGASGLGLTVAKLMLADGAESVALIDKNGPLLDETVGALKAQSHQVFGAVGDIRRKESAQEVFRNALEALGRVDCLINSAAIYPRRPILEISDDEWDLENAVNIKGTYHMMVAAIDHMRSRPKVEAHVAGRIVNITSVDAFKAHPQNAHYAATKAAVVSLTKSFAQEVAKDGILVNSVAPAGFATEKAKKAGFLGELAAANPLGRAAEPEEIAQWVVMMASARNTYATGENVIVSGGYIYA</sequence>
<dbReference type="InterPro" id="IPR020904">
    <property type="entry name" value="Sc_DH/Rdtase_CS"/>
</dbReference>